<evidence type="ECO:0000313" key="4">
    <source>
        <dbReference type="EMBL" id="MPN13987.1"/>
    </source>
</evidence>
<dbReference type="EC" id="3.1.6.1" evidence="4"/>
<accession>A0A645FI02</accession>
<keyword evidence="1" id="KW-0479">Metal-binding</keyword>
<dbReference type="Pfam" id="PF00884">
    <property type="entry name" value="Sulfatase"/>
    <property type="match status" value="1"/>
</dbReference>
<feature type="domain" description="Sulfatase N-terminal" evidence="3">
    <location>
        <begin position="3"/>
        <end position="160"/>
    </location>
</feature>
<name>A0A645FI02_9ZZZZ</name>
<proteinExistence type="predicted"/>
<dbReference type="Gene3D" id="3.40.720.10">
    <property type="entry name" value="Alkaline Phosphatase, subunit A"/>
    <property type="match status" value="1"/>
</dbReference>
<dbReference type="EMBL" id="VSSQ01060561">
    <property type="protein sequence ID" value="MPN13987.1"/>
    <property type="molecule type" value="Genomic_DNA"/>
</dbReference>
<gene>
    <name evidence="4" type="ORF">SDC9_161313</name>
</gene>
<evidence type="ECO:0000256" key="1">
    <source>
        <dbReference type="ARBA" id="ARBA00022723"/>
    </source>
</evidence>
<protein>
    <submittedName>
        <fullName evidence="4">Arylsulfatase</fullName>
        <ecNumber evidence="4">3.1.6.1</ecNumber>
    </submittedName>
</protein>
<organism evidence="4">
    <name type="scientific">bioreactor metagenome</name>
    <dbReference type="NCBI Taxonomy" id="1076179"/>
    <lineage>
        <taxon>unclassified sequences</taxon>
        <taxon>metagenomes</taxon>
        <taxon>ecological metagenomes</taxon>
    </lineage>
</organism>
<dbReference type="PANTHER" id="PTHR45953">
    <property type="entry name" value="IDURONATE 2-SULFATASE"/>
    <property type="match status" value="1"/>
</dbReference>
<sequence length="280" mass="32647">MSSFVRPHPPFDAPKAYLDMYINKDLKMPEVGDWVNKERTEKNGYIMDSADGCNDEELKHQALAGYYACITHLDHQIGRLITALENDESYNNTIILFISDHGELLFDNNTFRKTLPYQGSINIPCIFHIGKDFAKTTPFVSDNLFELKDVMPTLLDFADIPIPLDVDGISFKKKILMKEEINRTYIHGEHTGSPYIANQYIVTKKDKFIWFTQRNEEQYFDLEHDPKELHNLIHDPKVQTRITELRNILIKELADREEGYSDGKNLIPHQPIIHYLQNKY</sequence>
<dbReference type="AlphaFoldDB" id="A0A645FI02"/>
<dbReference type="InterPro" id="IPR000917">
    <property type="entry name" value="Sulfatase_N"/>
</dbReference>
<evidence type="ECO:0000259" key="3">
    <source>
        <dbReference type="Pfam" id="PF00884"/>
    </source>
</evidence>
<dbReference type="PANTHER" id="PTHR45953:SF1">
    <property type="entry name" value="IDURONATE 2-SULFATASE"/>
    <property type="match status" value="1"/>
</dbReference>
<reference evidence="4" key="1">
    <citation type="submission" date="2019-08" db="EMBL/GenBank/DDBJ databases">
        <authorList>
            <person name="Kucharzyk K."/>
            <person name="Murdoch R.W."/>
            <person name="Higgins S."/>
            <person name="Loffler F."/>
        </authorList>
    </citation>
    <scope>NUCLEOTIDE SEQUENCE</scope>
</reference>
<dbReference type="GO" id="GO:0046872">
    <property type="term" value="F:metal ion binding"/>
    <property type="evidence" value="ECO:0007669"/>
    <property type="project" value="UniProtKB-KW"/>
</dbReference>
<evidence type="ECO:0000256" key="2">
    <source>
        <dbReference type="ARBA" id="ARBA00022801"/>
    </source>
</evidence>
<dbReference type="GO" id="GO:0004065">
    <property type="term" value="F:arylsulfatase activity"/>
    <property type="evidence" value="ECO:0007669"/>
    <property type="project" value="UniProtKB-EC"/>
</dbReference>
<comment type="caution">
    <text evidence="4">The sequence shown here is derived from an EMBL/GenBank/DDBJ whole genome shotgun (WGS) entry which is preliminary data.</text>
</comment>
<keyword evidence="2 4" id="KW-0378">Hydrolase</keyword>
<dbReference type="GO" id="GO:0005737">
    <property type="term" value="C:cytoplasm"/>
    <property type="evidence" value="ECO:0007669"/>
    <property type="project" value="TreeGrafter"/>
</dbReference>
<dbReference type="InterPro" id="IPR017850">
    <property type="entry name" value="Alkaline_phosphatase_core_sf"/>
</dbReference>
<dbReference type="SUPFAM" id="SSF53649">
    <property type="entry name" value="Alkaline phosphatase-like"/>
    <property type="match status" value="1"/>
</dbReference>